<keyword evidence="2" id="KW-0496">Mitochondrion</keyword>
<reference evidence="2" key="1">
    <citation type="submission" date="2019-06" db="EMBL/GenBank/DDBJ databases">
        <title>Complete mitochondrial genome sequencing of NWB CMS and Normal type.</title>
        <authorList>
            <person name="Zhang L."/>
            <person name="Wang Q."/>
            <person name="Wang Y."/>
        </authorList>
    </citation>
    <scope>NUCLEOTIDE SEQUENCE</scope>
    <source>
        <strain evidence="2">YB-A</strain>
        <strain evidence="3">YB-B</strain>
    </source>
</reference>
<sequence length="78" mass="8965">MVLIFLFLMSVQQLLLPQKVEYQLVMFFLFLLKKNPCSQSLNFPLGPKPCSVLDCQLLEQTPDTFQERARAAGKEKSD</sequence>
<gene>
    <name evidence="2" type="primary">orf78d</name>
</gene>
<protein>
    <recommendedName>
        <fullName evidence="4">Secreted protein</fullName>
    </recommendedName>
</protein>
<dbReference type="EMBL" id="MN056359">
    <property type="protein sequence ID" value="QGW48689.1"/>
    <property type="molecule type" value="Genomic_DNA"/>
</dbReference>
<proteinExistence type="predicted"/>
<dbReference type="EMBL" id="MN056360">
    <property type="protein sequence ID" value="QGW48424.1"/>
    <property type="molecule type" value="Genomic_DNA"/>
</dbReference>
<evidence type="ECO:0008006" key="4">
    <source>
        <dbReference type="Google" id="ProtNLM"/>
    </source>
</evidence>
<organism evidence="2">
    <name type="scientific">Raphanus sativus</name>
    <name type="common">Radish</name>
    <name type="synonym">Raphanus raphanistrum var. sativus</name>
    <dbReference type="NCBI Taxonomy" id="3726"/>
    <lineage>
        <taxon>Eukaryota</taxon>
        <taxon>Viridiplantae</taxon>
        <taxon>Streptophyta</taxon>
        <taxon>Embryophyta</taxon>
        <taxon>Tracheophyta</taxon>
        <taxon>Spermatophyta</taxon>
        <taxon>Magnoliopsida</taxon>
        <taxon>eudicotyledons</taxon>
        <taxon>Gunneridae</taxon>
        <taxon>Pentapetalae</taxon>
        <taxon>rosids</taxon>
        <taxon>malvids</taxon>
        <taxon>Brassicales</taxon>
        <taxon>Brassicaceae</taxon>
        <taxon>Brassiceae</taxon>
        <taxon>Raphanus</taxon>
    </lineage>
</organism>
<evidence type="ECO:0000256" key="1">
    <source>
        <dbReference type="SAM" id="SignalP"/>
    </source>
</evidence>
<name>A0A650GAH7_RAPSA</name>
<dbReference type="AlphaFoldDB" id="A0A650GAH7"/>
<evidence type="ECO:0000313" key="3">
    <source>
        <dbReference type="EMBL" id="QGW48689.1"/>
    </source>
</evidence>
<feature type="signal peptide" evidence="1">
    <location>
        <begin position="1"/>
        <end position="17"/>
    </location>
</feature>
<accession>A0A650GAH7</accession>
<evidence type="ECO:0000313" key="2">
    <source>
        <dbReference type="EMBL" id="QGW48424.1"/>
    </source>
</evidence>
<feature type="chain" id="PRO_5036158335" description="Secreted protein" evidence="1">
    <location>
        <begin position="18"/>
        <end position="78"/>
    </location>
</feature>
<keyword evidence="1" id="KW-0732">Signal</keyword>
<geneLocation type="mitochondrion" evidence="2"/>